<dbReference type="FunFam" id="3.30.870.10:FF:000004">
    <property type="entry name" value="protein FAM83H isoform X2"/>
    <property type="match status" value="1"/>
</dbReference>
<dbReference type="InterPro" id="IPR050944">
    <property type="entry name" value="FAM83"/>
</dbReference>
<evidence type="ECO:0000313" key="6">
    <source>
        <dbReference type="Proteomes" id="UP001652622"/>
    </source>
</evidence>
<reference evidence="7" key="1">
    <citation type="submission" date="2025-08" db="UniProtKB">
        <authorList>
            <consortium name="RefSeq"/>
        </authorList>
    </citation>
    <scope>IDENTIFICATION</scope>
    <source>
        <tissue evidence="7">Blood</tissue>
    </source>
</reference>
<dbReference type="SUPFAM" id="SSF56024">
    <property type="entry name" value="Phospholipase D/nuclease"/>
    <property type="match status" value="1"/>
</dbReference>
<dbReference type="GO" id="GO:0005634">
    <property type="term" value="C:nucleus"/>
    <property type="evidence" value="ECO:0007669"/>
    <property type="project" value="TreeGrafter"/>
</dbReference>
<feature type="region of interest" description="Disordered" evidence="4">
    <location>
        <begin position="534"/>
        <end position="672"/>
    </location>
</feature>
<evidence type="ECO:0000256" key="2">
    <source>
        <dbReference type="ARBA" id="ARBA00006937"/>
    </source>
</evidence>
<name>A0A6P9DN81_PANGU</name>
<evidence type="ECO:0000313" key="7">
    <source>
        <dbReference type="RefSeq" id="XP_034297389.1"/>
    </source>
</evidence>
<dbReference type="CTD" id="644815"/>
<dbReference type="Pfam" id="PF07894">
    <property type="entry name" value="SACK1"/>
    <property type="match status" value="1"/>
</dbReference>
<dbReference type="AlphaFoldDB" id="A0A6P9DN81"/>
<dbReference type="OrthoDB" id="6103632at2759"/>
<dbReference type="PANTHER" id="PTHR16181:SF29">
    <property type="entry name" value="PROTEIN FAM83A-RELATED"/>
    <property type="match status" value="1"/>
</dbReference>
<feature type="compositionally biased region" description="Polar residues" evidence="4">
    <location>
        <begin position="646"/>
        <end position="662"/>
    </location>
</feature>
<feature type="region of interest" description="Disordered" evidence="4">
    <location>
        <begin position="82"/>
        <end position="109"/>
    </location>
</feature>
<feature type="compositionally biased region" description="Basic and acidic residues" evidence="4">
    <location>
        <begin position="466"/>
        <end position="476"/>
    </location>
</feature>
<evidence type="ECO:0000256" key="3">
    <source>
        <dbReference type="ARBA" id="ARBA00022490"/>
    </source>
</evidence>
<protein>
    <submittedName>
        <fullName evidence="7">Protein FAM83G isoform X2</fullName>
    </submittedName>
</protein>
<proteinExistence type="inferred from homology"/>
<feature type="domain" description="Scaffolding anchor of CK1" evidence="5">
    <location>
        <begin position="15"/>
        <end position="295"/>
    </location>
</feature>
<gene>
    <name evidence="7" type="primary">FAM83G</name>
</gene>
<dbReference type="GO" id="GO:0005829">
    <property type="term" value="C:cytosol"/>
    <property type="evidence" value="ECO:0007669"/>
    <property type="project" value="TreeGrafter"/>
</dbReference>
<dbReference type="InterPro" id="IPR012461">
    <property type="entry name" value="SACK1"/>
</dbReference>
<dbReference type="GO" id="GO:0019901">
    <property type="term" value="F:protein kinase binding"/>
    <property type="evidence" value="ECO:0007669"/>
    <property type="project" value="TreeGrafter"/>
</dbReference>
<feature type="region of interest" description="Disordered" evidence="4">
    <location>
        <begin position="466"/>
        <end position="510"/>
    </location>
</feature>
<sequence length="826" mass="90678">MAFSQVQCLDDSHVNWRSSESKPEFFYSEEQRLALEALVAKGPEAFYEVLKKENIRDFLSELELKKVLETLETYDPGAEYPLKDRSGCVDSGSQTDDQGPGPSLEYWPERSDRSIPQLDLGWPEAIAYRGVTRAAVYMQPPIDYQPHIKEVVRKMIFQAQKVIAVVMDMFTDVDIFKDLLDAGFRRKVAVYIIIDESNLKYFLQMCERAQMHPGHLKNLRIGTIGGTEFFTRSAMTFKGALAQKFMFVDGDKAVCGSYSFTWAAARTDRNVISVLSGQVVEAFDKQFQELYLMSRSVSLKSIPMGEEPEPEPVILPSVISLIPANSTVKKPINPKYALVKAKSIEKVGSGKASSDKVLTEQRAEAQSKVIPEDRVSERPSNLTEKVPAIHPGLLNLEKANMFDYLPTWVEPDPEPGSEILGYINIIDPKVKNIQLSQINRIKVCDVSKANAQHRHLLKQQKALEAKNRAGQEEAKNKPSQTSPPLMESAPSPAHEPPSKPLATSPMEKSPRHLVNGETIATLANNKHLKQMLDPQAEGGNSAAPVPKPRKVQAKDPVSKKTGHAEERMVTAEGPVVQQPGTTPANPSPKEGTPKVANAGNHLKVSTETAGTEEGNVLPMNGVQSGEGEAEEEEEEDYVTPSDHRSLSNSSPAHSCDLSNASIHSDKHGGPGHMCPLRRTNSDFLLNGEGPGLHHLQRKLSEPYISWGTFVSPLGSPPPRLTPPLEEAAQRRRWKSDSLEETRGPNCSAMDPGCKCRLNGAKADPSSGKAPRRTNGHRTEVGPRKPPQPQPIPCSGKGRTSPLLRMPSPALSPTGVTQAPQEPLVSP</sequence>
<dbReference type="GO" id="GO:0030509">
    <property type="term" value="P:BMP signaling pathway"/>
    <property type="evidence" value="ECO:0007669"/>
    <property type="project" value="TreeGrafter"/>
</dbReference>
<keyword evidence="3" id="KW-0963">Cytoplasm</keyword>
<feature type="compositionally biased region" description="Basic and acidic residues" evidence="4">
    <location>
        <begin position="552"/>
        <end position="569"/>
    </location>
</feature>
<accession>A0A6P9DN81</accession>
<evidence type="ECO:0000259" key="5">
    <source>
        <dbReference type="Pfam" id="PF07894"/>
    </source>
</evidence>
<dbReference type="PANTHER" id="PTHR16181">
    <property type="entry name" value="PROTEIN FAM83A-RELATED"/>
    <property type="match status" value="1"/>
</dbReference>
<dbReference type="Proteomes" id="UP001652622">
    <property type="component" value="Unplaced"/>
</dbReference>
<evidence type="ECO:0000256" key="4">
    <source>
        <dbReference type="SAM" id="MobiDB-lite"/>
    </source>
</evidence>
<comment type="subcellular location">
    <subcellularLocation>
        <location evidence="1">Cytoplasm</location>
    </subcellularLocation>
</comment>
<evidence type="ECO:0000256" key="1">
    <source>
        <dbReference type="ARBA" id="ARBA00004496"/>
    </source>
</evidence>
<dbReference type="GeneID" id="117679507"/>
<feature type="compositionally biased region" description="Acidic residues" evidence="4">
    <location>
        <begin position="627"/>
        <end position="637"/>
    </location>
</feature>
<dbReference type="RefSeq" id="XP_034297389.1">
    <property type="nucleotide sequence ID" value="XM_034441498.2"/>
</dbReference>
<keyword evidence="6" id="KW-1185">Reference proteome</keyword>
<feature type="region of interest" description="Disordered" evidence="4">
    <location>
        <begin position="712"/>
        <end position="826"/>
    </location>
</feature>
<organism evidence="6 7">
    <name type="scientific">Pantherophis guttatus</name>
    <name type="common">Corn snake</name>
    <name type="synonym">Elaphe guttata</name>
    <dbReference type="NCBI Taxonomy" id="94885"/>
    <lineage>
        <taxon>Eukaryota</taxon>
        <taxon>Metazoa</taxon>
        <taxon>Chordata</taxon>
        <taxon>Craniata</taxon>
        <taxon>Vertebrata</taxon>
        <taxon>Euteleostomi</taxon>
        <taxon>Lepidosauria</taxon>
        <taxon>Squamata</taxon>
        <taxon>Bifurcata</taxon>
        <taxon>Unidentata</taxon>
        <taxon>Episquamata</taxon>
        <taxon>Toxicofera</taxon>
        <taxon>Serpentes</taxon>
        <taxon>Colubroidea</taxon>
        <taxon>Colubridae</taxon>
        <taxon>Colubrinae</taxon>
        <taxon>Pantherophis</taxon>
    </lineage>
</organism>
<dbReference type="Gene3D" id="3.30.870.10">
    <property type="entry name" value="Endonuclease Chain A"/>
    <property type="match status" value="1"/>
</dbReference>
<comment type="similarity">
    <text evidence="2">Belongs to the FAM83 family.</text>
</comment>